<protein>
    <submittedName>
        <fullName evidence="4">LPXTG-site transpeptidase (Sortase) family protein</fullName>
    </submittedName>
</protein>
<dbReference type="NCBIfam" id="NF033747">
    <property type="entry name" value="class_E_sortase"/>
    <property type="match status" value="1"/>
</dbReference>
<feature type="compositionally biased region" description="Pro residues" evidence="3">
    <location>
        <begin position="56"/>
        <end position="67"/>
    </location>
</feature>
<evidence type="ECO:0000256" key="1">
    <source>
        <dbReference type="ARBA" id="ARBA00022801"/>
    </source>
</evidence>
<feature type="compositionally biased region" description="Basic and acidic residues" evidence="3">
    <location>
        <begin position="186"/>
        <end position="196"/>
    </location>
</feature>
<feature type="active site" description="Acyl-thioester intermediate" evidence="2">
    <location>
        <position position="433"/>
    </location>
</feature>
<dbReference type="CDD" id="cd05830">
    <property type="entry name" value="Sortase_E"/>
    <property type="match status" value="1"/>
</dbReference>
<proteinExistence type="predicted"/>
<dbReference type="InterPro" id="IPR053465">
    <property type="entry name" value="Sortase_Class_E"/>
</dbReference>
<keyword evidence="5" id="KW-1185">Reference proteome</keyword>
<evidence type="ECO:0000313" key="4">
    <source>
        <dbReference type="EMBL" id="MDR7280113.1"/>
    </source>
</evidence>
<feature type="compositionally biased region" description="Low complexity" evidence="3">
    <location>
        <begin position="155"/>
        <end position="172"/>
    </location>
</feature>
<dbReference type="EMBL" id="JAVDYB010000001">
    <property type="protein sequence ID" value="MDR7280113.1"/>
    <property type="molecule type" value="Genomic_DNA"/>
</dbReference>
<dbReference type="InterPro" id="IPR042003">
    <property type="entry name" value="Sortase_E"/>
</dbReference>
<feature type="compositionally biased region" description="Pro residues" evidence="3">
    <location>
        <begin position="25"/>
        <end position="36"/>
    </location>
</feature>
<accession>A0AAE3YXA8</accession>
<feature type="compositionally biased region" description="Polar residues" evidence="3">
    <location>
        <begin position="70"/>
        <end position="83"/>
    </location>
</feature>
<name>A0AAE3YXA8_9ACTN</name>
<keyword evidence="1" id="KW-0378">Hydrolase</keyword>
<feature type="compositionally biased region" description="Pro residues" evidence="3">
    <location>
        <begin position="87"/>
        <end position="98"/>
    </location>
</feature>
<dbReference type="RefSeq" id="WP_310374297.1">
    <property type="nucleotide sequence ID" value="NZ_JAVDYB010000001.1"/>
</dbReference>
<evidence type="ECO:0000256" key="3">
    <source>
        <dbReference type="SAM" id="MobiDB-lite"/>
    </source>
</evidence>
<dbReference type="NCBIfam" id="TIGR01076">
    <property type="entry name" value="sortase_fam"/>
    <property type="match status" value="1"/>
</dbReference>
<feature type="region of interest" description="Disordered" evidence="3">
    <location>
        <begin position="1"/>
        <end position="172"/>
    </location>
</feature>
<reference evidence="4" key="1">
    <citation type="submission" date="2023-07" db="EMBL/GenBank/DDBJ databases">
        <title>Sequencing the genomes of 1000 actinobacteria strains.</title>
        <authorList>
            <person name="Klenk H.-P."/>
        </authorList>
    </citation>
    <scope>NUCLEOTIDE SEQUENCE</scope>
    <source>
        <strain evidence="4">DSM 44707</strain>
    </source>
</reference>
<dbReference type="Pfam" id="PF04203">
    <property type="entry name" value="Sortase"/>
    <property type="match status" value="1"/>
</dbReference>
<dbReference type="SUPFAM" id="SSF63817">
    <property type="entry name" value="Sortase"/>
    <property type="match status" value="1"/>
</dbReference>
<dbReference type="AlphaFoldDB" id="A0AAE3YXA8"/>
<feature type="compositionally biased region" description="Basic and acidic residues" evidence="3">
    <location>
        <begin position="203"/>
        <end position="215"/>
    </location>
</feature>
<dbReference type="InterPro" id="IPR005754">
    <property type="entry name" value="Sortase"/>
</dbReference>
<evidence type="ECO:0000313" key="5">
    <source>
        <dbReference type="Proteomes" id="UP001183643"/>
    </source>
</evidence>
<sequence>MNSDKPPTGRRGQPATYAASTYSPSRPPETPEPPAAPIVDAEGTAIIPRVYGGTAPNPPSRPSPYPKTPQTTPYGTAGDTQTTAPLPSRPAGPRPPVMSPRQAAPDATTTWPSAPTAPSHAAPSHAAPSHAAPATPRPHRPSPTPAPPFPPAPTPTAAAPASPAAAPASPIAGPTMMMGAILSADPDRTRRAEAERSSGAGEKAPEGGEPAEKPKVPRGAKVVQLRAERVEDGYKSVYSELTRPTWLTRTMAVVRGAGELMITFGLVVLLFAAYEVWGSGAVVDAHQSDLDEQLNQAWDNPPTVGPTPTVSAEAAPDGPVGRLYIPKLDKRWVVNQGVTPEDIRYAPGHYPNTAMPGEVGNFSVAGHRNRATFWALDELVEGDPIVVETKDTWYIYQVTQEHIVKPNQVEVVAPVPNYPGAEPTKRMLTLTTCNPKLDNYERLIIHAELSSQEPRVAGEKPSVLE</sequence>
<dbReference type="Gene3D" id="2.40.260.10">
    <property type="entry name" value="Sortase"/>
    <property type="match status" value="1"/>
</dbReference>
<feature type="compositionally biased region" description="Low complexity" evidence="3">
    <location>
        <begin position="103"/>
        <end position="134"/>
    </location>
</feature>
<feature type="active site" description="Proton donor/acceptor" evidence="2">
    <location>
        <position position="367"/>
    </location>
</feature>
<dbReference type="Proteomes" id="UP001183643">
    <property type="component" value="Unassembled WGS sequence"/>
</dbReference>
<feature type="compositionally biased region" description="Pro residues" evidence="3">
    <location>
        <begin position="141"/>
        <end position="154"/>
    </location>
</feature>
<organism evidence="4 5">
    <name type="scientific">Catenuloplanes atrovinosus</name>
    <dbReference type="NCBI Taxonomy" id="137266"/>
    <lineage>
        <taxon>Bacteria</taxon>
        <taxon>Bacillati</taxon>
        <taxon>Actinomycetota</taxon>
        <taxon>Actinomycetes</taxon>
        <taxon>Micromonosporales</taxon>
        <taxon>Micromonosporaceae</taxon>
        <taxon>Catenuloplanes</taxon>
    </lineage>
</organism>
<feature type="region of interest" description="Disordered" evidence="3">
    <location>
        <begin position="186"/>
        <end position="220"/>
    </location>
</feature>
<comment type="caution">
    <text evidence="4">The sequence shown here is derived from an EMBL/GenBank/DDBJ whole genome shotgun (WGS) entry which is preliminary data.</text>
</comment>
<dbReference type="InterPro" id="IPR023365">
    <property type="entry name" value="Sortase_dom-sf"/>
</dbReference>
<gene>
    <name evidence="4" type="ORF">J2S41_006891</name>
</gene>
<evidence type="ECO:0000256" key="2">
    <source>
        <dbReference type="PIRSR" id="PIRSR605754-1"/>
    </source>
</evidence>
<dbReference type="GO" id="GO:0016787">
    <property type="term" value="F:hydrolase activity"/>
    <property type="evidence" value="ECO:0007669"/>
    <property type="project" value="UniProtKB-KW"/>
</dbReference>